<dbReference type="Proteomes" id="UP000800038">
    <property type="component" value="Unassembled WGS sequence"/>
</dbReference>
<gene>
    <name evidence="1" type="ORF">EJ02DRAFT_148195</name>
</gene>
<evidence type="ECO:0000313" key="2">
    <source>
        <dbReference type="Proteomes" id="UP000800038"/>
    </source>
</evidence>
<dbReference type="AlphaFoldDB" id="A0A6A5STE6"/>
<organism evidence="1 2">
    <name type="scientific">Clathrospora elynae</name>
    <dbReference type="NCBI Taxonomy" id="706981"/>
    <lineage>
        <taxon>Eukaryota</taxon>
        <taxon>Fungi</taxon>
        <taxon>Dikarya</taxon>
        <taxon>Ascomycota</taxon>
        <taxon>Pezizomycotina</taxon>
        <taxon>Dothideomycetes</taxon>
        <taxon>Pleosporomycetidae</taxon>
        <taxon>Pleosporales</taxon>
        <taxon>Diademaceae</taxon>
        <taxon>Clathrospora</taxon>
    </lineage>
</organism>
<sequence>MLCCRASGCCARSLTSNCYARARRPSQLQARMRRDTSSTSFQPGTRYFSEAISSKGSSRSGILGAEIKLERDGIELGTFALTAYSAISSSVLDTA</sequence>
<reference evidence="1" key="1">
    <citation type="journal article" date="2020" name="Stud. Mycol.">
        <title>101 Dothideomycetes genomes: a test case for predicting lifestyles and emergence of pathogens.</title>
        <authorList>
            <person name="Haridas S."/>
            <person name="Albert R."/>
            <person name="Binder M."/>
            <person name="Bloem J."/>
            <person name="Labutti K."/>
            <person name="Salamov A."/>
            <person name="Andreopoulos B."/>
            <person name="Baker S."/>
            <person name="Barry K."/>
            <person name="Bills G."/>
            <person name="Bluhm B."/>
            <person name="Cannon C."/>
            <person name="Castanera R."/>
            <person name="Culley D."/>
            <person name="Daum C."/>
            <person name="Ezra D."/>
            <person name="Gonzalez J."/>
            <person name="Henrissat B."/>
            <person name="Kuo A."/>
            <person name="Liang C."/>
            <person name="Lipzen A."/>
            <person name="Lutzoni F."/>
            <person name="Magnuson J."/>
            <person name="Mondo S."/>
            <person name="Nolan M."/>
            <person name="Ohm R."/>
            <person name="Pangilinan J."/>
            <person name="Park H.-J."/>
            <person name="Ramirez L."/>
            <person name="Alfaro M."/>
            <person name="Sun H."/>
            <person name="Tritt A."/>
            <person name="Yoshinaga Y."/>
            <person name="Zwiers L.-H."/>
            <person name="Turgeon B."/>
            <person name="Goodwin S."/>
            <person name="Spatafora J."/>
            <person name="Crous P."/>
            <person name="Grigoriev I."/>
        </authorList>
    </citation>
    <scope>NUCLEOTIDE SEQUENCE</scope>
    <source>
        <strain evidence="1">CBS 161.51</strain>
    </source>
</reference>
<protein>
    <submittedName>
        <fullName evidence="1">Uncharacterized protein</fullName>
    </submittedName>
</protein>
<accession>A0A6A5STE6</accession>
<evidence type="ECO:0000313" key="1">
    <source>
        <dbReference type="EMBL" id="KAF1943100.1"/>
    </source>
</evidence>
<dbReference type="EMBL" id="ML976028">
    <property type="protein sequence ID" value="KAF1943100.1"/>
    <property type="molecule type" value="Genomic_DNA"/>
</dbReference>
<name>A0A6A5STE6_9PLEO</name>
<proteinExistence type="predicted"/>
<keyword evidence="2" id="KW-1185">Reference proteome</keyword>